<dbReference type="PANTHER" id="PTHR33055">
    <property type="entry name" value="TRANSPOSASE FOR INSERTION SEQUENCE ELEMENT IS1111A"/>
    <property type="match status" value="1"/>
</dbReference>
<protein>
    <submittedName>
        <fullName evidence="3">Transposase</fullName>
    </submittedName>
</protein>
<reference evidence="4" key="1">
    <citation type="journal article" date="2019" name="Int. J. Syst. Evol. Microbiol.">
        <title>The Global Catalogue of Microorganisms (GCM) 10K type strain sequencing project: providing services to taxonomists for standard genome sequencing and annotation.</title>
        <authorList>
            <consortium name="The Broad Institute Genomics Platform"/>
            <consortium name="The Broad Institute Genome Sequencing Center for Infectious Disease"/>
            <person name="Wu L."/>
            <person name="Ma J."/>
        </authorList>
    </citation>
    <scope>NUCLEOTIDE SEQUENCE [LARGE SCALE GENOMIC DNA]</scope>
    <source>
        <strain evidence="4">CGMCC 1.12376</strain>
    </source>
</reference>
<evidence type="ECO:0000313" key="4">
    <source>
        <dbReference type="Proteomes" id="UP001597221"/>
    </source>
</evidence>
<sequence>MVQSLLNHIQGRNGSRWAEFIRKTGAENILLVAVDAAKYIHKAMICTFYGDILVKPFEFDASETGFNRLREAVRREKEKHDMKKVVFGIETTGHYYEDLVHRSYKEHYYVRIINATTTKEMRKMLLNWSKTDNLDLMAIVHAIIYGHGTSRKLTTNRIDDLQKLTRTRRELVNEQSSIKNQIRVHVDFIFREFQGKIIFRNGKKEKVKPFTDLFGKSGVYIMRHCLHPSDILLLGEDGLRELSVREDLKLRDSTIKCLLDFAQSSISKSKEQVKVEQFLLNLRLDQLEAVNKQIKRLEKEIEDLFIQTEAAVILSVPGIGVAIGAEFSCGDGGYF</sequence>
<evidence type="ECO:0000313" key="3">
    <source>
        <dbReference type="EMBL" id="MFD1607467.1"/>
    </source>
</evidence>
<organism evidence="3 4">
    <name type="scientific">Oceanobacillus luteolus</name>
    <dbReference type="NCBI Taxonomy" id="1274358"/>
    <lineage>
        <taxon>Bacteria</taxon>
        <taxon>Bacillati</taxon>
        <taxon>Bacillota</taxon>
        <taxon>Bacilli</taxon>
        <taxon>Bacillales</taxon>
        <taxon>Bacillaceae</taxon>
        <taxon>Oceanobacillus</taxon>
    </lineage>
</organism>
<name>A0ABW4HQP4_9BACI</name>
<feature type="coiled-coil region" evidence="1">
    <location>
        <begin position="280"/>
        <end position="307"/>
    </location>
</feature>
<accession>A0ABW4HQP4</accession>
<evidence type="ECO:0000259" key="2">
    <source>
        <dbReference type="Pfam" id="PF01548"/>
    </source>
</evidence>
<dbReference type="Pfam" id="PF01548">
    <property type="entry name" value="DEDD_Tnp_IS110"/>
    <property type="match status" value="1"/>
</dbReference>
<dbReference type="Proteomes" id="UP001597221">
    <property type="component" value="Unassembled WGS sequence"/>
</dbReference>
<keyword evidence="4" id="KW-1185">Reference proteome</keyword>
<dbReference type="EMBL" id="JBHUDE010000036">
    <property type="protein sequence ID" value="MFD1607467.1"/>
    <property type="molecule type" value="Genomic_DNA"/>
</dbReference>
<gene>
    <name evidence="3" type="ORF">ACFSBH_07365</name>
</gene>
<feature type="domain" description="Transposase IS110-like N-terminal" evidence="2">
    <location>
        <begin position="32"/>
        <end position="190"/>
    </location>
</feature>
<dbReference type="RefSeq" id="WP_379596853.1">
    <property type="nucleotide sequence ID" value="NZ_JBHUDE010000036.1"/>
</dbReference>
<keyword evidence="1" id="KW-0175">Coiled coil</keyword>
<dbReference type="InterPro" id="IPR047650">
    <property type="entry name" value="Transpos_IS110"/>
</dbReference>
<proteinExistence type="predicted"/>
<dbReference type="InterPro" id="IPR002525">
    <property type="entry name" value="Transp_IS110-like_N"/>
</dbReference>
<comment type="caution">
    <text evidence="3">The sequence shown here is derived from an EMBL/GenBank/DDBJ whole genome shotgun (WGS) entry which is preliminary data.</text>
</comment>
<evidence type="ECO:0000256" key="1">
    <source>
        <dbReference type="SAM" id="Coils"/>
    </source>
</evidence>